<gene>
    <name evidence="3" type="primary">SPATA46</name>
</gene>
<dbReference type="PANTHER" id="PTHR33517">
    <property type="entry name" value="PROTEIN FAM170B-RELATED"/>
    <property type="match status" value="1"/>
</dbReference>
<dbReference type="Ensembl" id="ENSOANT00000074615.1">
    <property type="protein sequence ID" value="ENSOANP00000036535.1"/>
    <property type="gene ID" value="ENSOANG00000043289.1"/>
</dbReference>
<dbReference type="PANTHER" id="PTHR33517:SF4">
    <property type="entry name" value="SPERMATOGENESIS-ASSOCIATED PROTEIN 46"/>
    <property type="match status" value="1"/>
</dbReference>
<accession>A0A6I8N6V7</accession>
<dbReference type="FunCoup" id="A0A6I8N6V7">
    <property type="interactions" value="11"/>
</dbReference>
<feature type="region of interest" description="Disordered" evidence="1">
    <location>
        <begin position="216"/>
        <end position="240"/>
    </location>
</feature>
<feature type="region of interest" description="Disordered" evidence="1">
    <location>
        <begin position="95"/>
        <end position="146"/>
    </location>
</feature>
<evidence type="ECO:0000313" key="4">
    <source>
        <dbReference type="Proteomes" id="UP000002279"/>
    </source>
</evidence>
<dbReference type="AlphaFoldDB" id="A0A6I8N6V7"/>
<feature type="domain" description="C2H2-type" evidence="2">
    <location>
        <begin position="175"/>
        <end position="196"/>
    </location>
</feature>
<evidence type="ECO:0000313" key="3">
    <source>
        <dbReference type="Ensembl" id="ENSOANP00000036535.1"/>
    </source>
</evidence>
<reference evidence="3" key="2">
    <citation type="submission" date="2025-09" db="UniProtKB">
        <authorList>
            <consortium name="Ensembl"/>
        </authorList>
    </citation>
    <scope>IDENTIFICATION</scope>
    <source>
        <strain evidence="3">Glennie</strain>
    </source>
</reference>
<keyword evidence="4" id="KW-1185">Reference proteome</keyword>
<reference evidence="3" key="1">
    <citation type="submission" date="2025-08" db="UniProtKB">
        <authorList>
            <consortium name="Ensembl"/>
        </authorList>
    </citation>
    <scope>IDENTIFICATION</scope>
    <source>
        <strain evidence="3">Glennie</strain>
    </source>
</reference>
<protein>
    <recommendedName>
        <fullName evidence="2">C2H2-type domain-containing protein</fullName>
    </recommendedName>
</protein>
<dbReference type="PROSITE" id="PS00028">
    <property type="entry name" value="ZINC_FINGER_C2H2_1"/>
    <property type="match status" value="1"/>
</dbReference>
<dbReference type="Proteomes" id="UP000002279">
    <property type="component" value="Unplaced"/>
</dbReference>
<organism evidence="3 4">
    <name type="scientific">Ornithorhynchus anatinus</name>
    <name type="common">Duckbill platypus</name>
    <dbReference type="NCBI Taxonomy" id="9258"/>
    <lineage>
        <taxon>Eukaryota</taxon>
        <taxon>Metazoa</taxon>
        <taxon>Chordata</taxon>
        <taxon>Craniata</taxon>
        <taxon>Vertebrata</taxon>
        <taxon>Euteleostomi</taxon>
        <taxon>Mammalia</taxon>
        <taxon>Monotremata</taxon>
        <taxon>Ornithorhynchidae</taxon>
        <taxon>Ornithorhynchus</taxon>
    </lineage>
</organism>
<evidence type="ECO:0000256" key="1">
    <source>
        <dbReference type="SAM" id="MobiDB-lite"/>
    </source>
</evidence>
<dbReference type="Bgee" id="ENSOANG00000043289">
    <property type="expression patterns" value="Expressed in testis and 1 other cell type or tissue"/>
</dbReference>
<proteinExistence type="predicted"/>
<sequence>MENFSLLTISGPHNPSLAMRDQPKLIPFLPDTGLPGDRGPPGAPVGVALVPPASPFADYPLGATPSNGAVERSCSIYRPWFSPYSYFVRSEGSGPLEGLPEVSPEPKEPGGGQSRAPAESPRPSSSSSSSALEEACPWAPASQHGPGLPCVDSVSAWDILAASKGQPGQHNGYKCLGCCRLFPTLASLHSHVEGGHKEGFSCQLYYRKLKSLRAREHRGGLRSPSPSGGEPGESLRYTGGEARINGNISHGLLVSLVPLKHPGL</sequence>
<name>A0A6I8N6V7_ORNAN</name>
<dbReference type="OMA" id="QYQSITV"/>
<dbReference type="GeneTree" id="ENSGT00390000007598"/>
<dbReference type="InParanoid" id="A0A6I8N6V7"/>
<dbReference type="InterPro" id="IPR040879">
    <property type="entry name" value="Spt46-like"/>
</dbReference>
<feature type="compositionally biased region" description="Low complexity" evidence="1">
    <location>
        <begin position="221"/>
        <end position="236"/>
    </location>
</feature>
<feature type="compositionally biased region" description="Low complexity" evidence="1">
    <location>
        <begin position="114"/>
        <end position="135"/>
    </location>
</feature>
<dbReference type="GO" id="GO:0031965">
    <property type="term" value="C:nuclear membrane"/>
    <property type="evidence" value="ECO:0000318"/>
    <property type="project" value="GO_Central"/>
</dbReference>
<evidence type="ECO:0000259" key="2">
    <source>
        <dbReference type="PROSITE" id="PS00028"/>
    </source>
</evidence>
<dbReference type="InterPro" id="IPR013087">
    <property type="entry name" value="Znf_C2H2_type"/>
</dbReference>
<dbReference type="Pfam" id="PF17734">
    <property type="entry name" value="Spt46"/>
    <property type="match status" value="1"/>
</dbReference>
<dbReference type="GO" id="GO:0009566">
    <property type="term" value="P:fertilization"/>
    <property type="evidence" value="ECO:0000318"/>
    <property type="project" value="GO_Central"/>
</dbReference>